<keyword evidence="1" id="KW-1133">Transmembrane helix</keyword>
<dbReference type="EMBL" id="MFJG01000015">
    <property type="protein sequence ID" value="OGG07107.1"/>
    <property type="molecule type" value="Genomic_DNA"/>
</dbReference>
<keyword evidence="1" id="KW-0812">Transmembrane</keyword>
<feature type="transmembrane region" description="Helical" evidence="1">
    <location>
        <begin position="259"/>
        <end position="278"/>
    </location>
</feature>
<evidence type="ECO:0000256" key="1">
    <source>
        <dbReference type="SAM" id="Phobius"/>
    </source>
</evidence>
<dbReference type="AlphaFoldDB" id="A0A1F5Z4K6"/>
<accession>A0A1F5Z4K6</accession>
<feature type="domain" description="Glycosyltransferase 2-like" evidence="2">
    <location>
        <begin position="4"/>
        <end position="93"/>
    </location>
</feature>
<reference evidence="3 4" key="1">
    <citation type="journal article" date="2016" name="Nat. Commun.">
        <title>Thousands of microbial genomes shed light on interconnected biogeochemical processes in an aquifer system.</title>
        <authorList>
            <person name="Anantharaman K."/>
            <person name="Brown C.T."/>
            <person name="Hug L.A."/>
            <person name="Sharon I."/>
            <person name="Castelle C.J."/>
            <person name="Probst A.J."/>
            <person name="Thomas B.C."/>
            <person name="Singh A."/>
            <person name="Wilkins M.J."/>
            <person name="Karaoz U."/>
            <person name="Brodie E.L."/>
            <person name="Williams K.H."/>
            <person name="Hubbard S.S."/>
            <person name="Banfield J.F."/>
        </authorList>
    </citation>
    <scope>NUCLEOTIDE SEQUENCE [LARGE SCALE GENOMIC DNA]</scope>
</reference>
<proteinExistence type="predicted"/>
<protein>
    <recommendedName>
        <fullName evidence="2">Glycosyltransferase 2-like domain-containing protein</fullName>
    </recommendedName>
</protein>
<dbReference type="InterPro" id="IPR001173">
    <property type="entry name" value="Glyco_trans_2-like"/>
</dbReference>
<dbReference type="STRING" id="1798377.A2872_02805"/>
<dbReference type="InterPro" id="IPR029044">
    <property type="entry name" value="Nucleotide-diphossugar_trans"/>
</dbReference>
<gene>
    <name evidence="3" type="ORF">A2872_02805</name>
</gene>
<evidence type="ECO:0000313" key="3">
    <source>
        <dbReference type="EMBL" id="OGG07107.1"/>
    </source>
</evidence>
<evidence type="ECO:0000313" key="4">
    <source>
        <dbReference type="Proteomes" id="UP000178681"/>
    </source>
</evidence>
<dbReference type="Proteomes" id="UP000178681">
    <property type="component" value="Unassembled WGS sequence"/>
</dbReference>
<name>A0A1F5Z4K6_9BACT</name>
<dbReference type="Pfam" id="PF00535">
    <property type="entry name" value="Glycos_transf_2"/>
    <property type="match status" value="1"/>
</dbReference>
<evidence type="ECO:0000259" key="2">
    <source>
        <dbReference type="Pfam" id="PF00535"/>
    </source>
</evidence>
<sequence length="284" mass="32540">MKLSVAILAGNEEENIGRCLEAVRQLADEIIIGIDDKTTDNTAAIAKKYTKYVFILKHEDNFHINKKKVIDKCTGDWILQLDADEVVTPKLAGEIKRLLTLHDDEIEKEQAETPELFLRHKQVVELRDGKIGEDIGPYTAFFVPRVNFFLGSYLTRGGVYPDGVIRLFKNGFAQIPAGSVHEQIEIKGRVGWLINNLQHYGDPTFWHYVNRFNRYTDLEAKTVTGGVIGNFLIKPFIDRRQGFLTIYFRHLGFMDGFPGFIWALFSALHFPVAYLKYLESKVNR</sequence>
<dbReference type="PANTHER" id="PTHR43630">
    <property type="entry name" value="POLY-BETA-1,6-N-ACETYL-D-GLUCOSAMINE SYNTHASE"/>
    <property type="match status" value="1"/>
</dbReference>
<keyword evidence="1" id="KW-0472">Membrane</keyword>
<dbReference type="Gene3D" id="3.90.550.10">
    <property type="entry name" value="Spore Coat Polysaccharide Biosynthesis Protein SpsA, Chain A"/>
    <property type="match status" value="1"/>
</dbReference>
<dbReference type="SUPFAM" id="SSF53448">
    <property type="entry name" value="Nucleotide-diphospho-sugar transferases"/>
    <property type="match status" value="1"/>
</dbReference>
<dbReference type="PANTHER" id="PTHR43630:SF2">
    <property type="entry name" value="GLYCOSYLTRANSFERASE"/>
    <property type="match status" value="1"/>
</dbReference>
<organism evidence="3 4">
    <name type="scientific">Candidatus Gottesmanbacteria bacterium RIFCSPHIGHO2_01_FULL_42_12</name>
    <dbReference type="NCBI Taxonomy" id="1798377"/>
    <lineage>
        <taxon>Bacteria</taxon>
        <taxon>Candidatus Gottesmaniibacteriota</taxon>
    </lineage>
</organism>
<comment type="caution">
    <text evidence="3">The sequence shown here is derived from an EMBL/GenBank/DDBJ whole genome shotgun (WGS) entry which is preliminary data.</text>
</comment>
<dbReference type="CDD" id="cd02511">
    <property type="entry name" value="Beta4Glucosyltransferase"/>
    <property type="match status" value="1"/>
</dbReference>